<protein>
    <recommendedName>
        <fullName evidence="9">Nuclear pore complex protein Nup85</fullName>
    </recommendedName>
</protein>
<dbReference type="Pfam" id="PF07575">
    <property type="entry name" value="Nucleopor_Nup85"/>
    <property type="match status" value="1"/>
</dbReference>
<dbReference type="GO" id="GO:0031965">
    <property type="term" value="C:nuclear membrane"/>
    <property type="evidence" value="ECO:0007669"/>
    <property type="project" value="UniProtKB-UniRule"/>
</dbReference>
<dbReference type="InterPro" id="IPR011502">
    <property type="entry name" value="Nucleoporin_Nup85"/>
</dbReference>
<evidence type="ECO:0000256" key="2">
    <source>
        <dbReference type="ARBA" id="ARBA00005573"/>
    </source>
</evidence>
<dbReference type="AlphaFoldDB" id="A0A9P6YJK9"/>
<dbReference type="OrthoDB" id="17644at2759"/>
<comment type="subcellular location">
    <subcellularLocation>
        <location evidence="1 9">Nucleus</location>
        <location evidence="1 9">Nuclear pore complex</location>
    </subcellularLocation>
</comment>
<keyword evidence="5 9" id="KW-0653">Protein transport</keyword>
<comment type="subunit">
    <text evidence="9">Component of the nuclear pore complex (NPC).</text>
</comment>
<dbReference type="GO" id="GO:0006406">
    <property type="term" value="P:mRNA export from nucleus"/>
    <property type="evidence" value="ECO:0007669"/>
    <property type="project" value="TreeGrafter"/>
</dbReference>
<evidence type="ECO:0000256" key="1">
    <source>
        <dbReference type="ARBA" id="ARBA00004567"/>
    </source>
</evidence>
<evidence type="ECO:0000256" key="9">
    <source>
        <dbReference type="RuleBase" id="RU365073"/>
    </source>
</evidence>
<comment type="similarity">
    <text evidence="2 9">Belongs to the nucleoporin Nup85 family.</text>
</comment>
<comment type="caution">
    <text evidence="10">The sequence shown here is derived from an EMBL/GenBank/DDBJ whole genome shotgun (WGS) entry which is preliminary data.</text>
</comment>
<evidence type="ECO:0000256" key="5">
    <source>
        <dbReference type="ARBA" id="ARBA00022927"/>
    </source>
</evidence>
<gene>
    <name evidence="10" type="ORF">G6F51_002628</name>
</gene>
<dbReference type="PANTHER" id="PTHR13373">
    <property type="entry name" value="FROUNT PROTEIN-RELATED"/>
    <property type="match status" value="1"/>
</dbReference>
<evidence type="ECO:0000256" key="7">
    <source>
        <dbReference type="ARBA" id="ARBA00023132"/>
    </source>
</evidence>
<dbReference type="EMBL" id="JAANIT010000232">
    <property type="protein sequence ID" value="KAG1550145.1"/>
    <property type="molecule type" value="Genomic_DNA"/>
</dbReference>
<reference evidence="10" key="1">
    <citation type="journal article" date="2020" name="Microb. Genom.">
        <title>Genetic diversity of clinical and environmental Mucorales isolates obtained from an investigation of mucormycosis cases among solid organ transplant recipients.</title>
        <authorList>
            <person name="Nguyen M.H."/>
            <person name="Kaul D."/>
            <person name="Muto C."/>
            <person name="Cheng S.J."/>
            <person name="Richter R.A."/>
            <person name="Bruno V.M."/>
            <person name="Liu G."/>
            <person name="Beyhan S."/>
            <person name="Sundermann A.J."/>
            <person name="Mounaud S."/>
            <person name="Pasculle A.W."/>
            <person name="Nierman W.C."/>
            <person name="Driscoll E."/>
            <person name="Cumbie R."/>
            <person name="Clancy C.J."/>
            <person name="Dupont C.L."/>
        </authorList>
    </citation>
    <scope>NUCLEOTIDE SEQUENCE</scope>
    <source>
        <strain evidence="10">GL16</strain>
    </source>
</reference>
<dbReference type="GO" id="GO:0045893">
    <property type="term" value="P:positive regulation of DNA-templated transcription"/>
    <property type="evidence" value="ECO:0007669"/>
    <property type="project" value="TreeGrafter"/>
</dbReference>
<proteinExistence type="inferred from homology"/>
<dbReference type="GO" id="GO:0031080">
    <property type="term" value="C:nuclear pore outer ring"/>
    <property type="evidence" value="ECO:0007669"/>
    <property type="project" value="TreeGrafter"/>
</dbReference>
<evidence type="ECO:0000313" key="10">
    <source>
        <dbReference type="EMBL" id="KAG1550145.1"/>
    </source>
</evidence>
<comment type="function">
    <text evidence="9">Functions as a component of the nuclear pore complex (NPC).</text>
</comment>
<keyword evidence="6 9" id="KW-0811">Translocation</keyword>
<evidence type="ECO:0000256" key="3">
    <source>
        <dbReference type="ARBA" id="ARBA00022448"/>
    </source>
</evidence>
<evidence type="ECO:0000256" key="4">
    <source>
        <dbReference type="ARBA" id="ARBA00022816"/>
    </source>
</evidence>
<evidence type="ECO:0000313" key="11">
    <source>
        <dbReference type="Proteomes" id="UP000717996"/>
    </source>
</evidence>
<evidence type="ECO:0000256" key="8">
    <source>
        <dbReference type="ARBA" id="ARBA00023242"/>
    </source>
</evidence>
<evidence type="ECO:0000256" key="6">
    <source>
        <dbReference type="ARBA" id="ARBA00023010"/>
    </source>
</evidence>
<dbReference type="Proteomes" id="UP000717996">
    <property type="component" value="Unassembled WGS sequence"/>
</dbReference>
<name>A0A9P6YJK9_RHIOR</name>
<keyword evidence="7 9" id="KW-0906">Nuclear pore complex</keyword>
<accession>A0A9P6YJK9</accession>
<dbReference type="PANTHER" id="PTHR13373:SF21">
    <property type="entry name" value="NUCLEAR PORE COMPLEX PROTEIN NUP85"/>
    <property type="match status" value="1"/>
</dbReference>
<keyword evidence="4 9" id="KW-0509">mRNA transport</keyword>
<organism evidence="10 11">
    <name type="scientific">Rhizopus oryzae</name>
    <name type="common">Mucormycosis agent</name>
    <name type="synonym">Rhizopus arrhizus var. delemar</name>
    <dbReference type="NCBI Taxonomy" id="64495"/>
    <lineage>
        <taxon>Eukaryota</taxon>
        <taxon>Fungi</taxon>
        <taxon>Fungi incertae sedis</taxon>
        <taxon>Mucoromycota</taxon>
        <taxon>Mucoromycotina</taxon>
        <taxon>Mucoromycetes</taxon>
        <taxon>Mucorales</taxon>
        <taxon>Mucorineae</taxon>
        <taxon>Rhizopodaceae</taxon>
        <taxon>Rhizopus</taxon>
    </lineage>
</organism>
<sequence length="550" mass="64374">MNSDSNWKLDECLKSFQSEKAPKNEKEFYTKSFNLFLKFYTITKDLNLTGITEQTKQVIEDVIWEYNTLCHSYSPKAHLTKVWDLVLILYFSTQNDSYIDPLSDWLNQYYPVDPASPTKLYQFIVRGDWTMALDELNTLKEQEAERDQWAVEKVMEEIERWSQVEGIDKWTEWREQVSSGLDRSQLTPVLLRVYAILLGDEEGGCEGLGLLDRLLAIGRFSRPGIPLIELQSVGQRIYETTDPLDKTCAYLLMGLLDDGLSYSNDLWLETHLGHAFISVDVKLAQTFQLSNVQAIVDPVYLSMNEYVKTIVAKEDMWQEAIIYLSTCKENGQDWMIKLLGDPPLNEKKVEFIKEILAIAYEYQLNDVQRVLHNALGKRQEGMGDRHQAVIEYTRAQNVDALNRLSLVELNDYLDKGKLNDVVTLREVEISQRYSLLVKYHHFRTLVNQKEYKQASHVLLELVENKELLPMQYEIVFMIDTLEILKDKENHYSFEQYLKWIELFKSIERDESKHAFISKYYKFVHQVDLSSHLILTRLRELLSYKASLSQQ</sequence>
<dbReference type="GO" id="GO:0017056">
    <property type="term" value="F:structural constituent of nuclear pore"/>
    <property type="evidence" value="ECO:0007669"/>
    <property type="project" value="TreeGrafter"/>
</dbReference>
<dbReference type="GO" id="GO:0006606">
    <property type="term" value="P:protein import into nucleus"/>
    <property type="evidence" value="ECO:0007669"/>
    <property type="project" value="TreeGrafter"/>
</dbReference>
<keyword evidence="8 9" id="KW-0539">Nucleus</keyword>
<keyword evidence="3 9" id="KW-0813">Transport</keyword>
<keyword evidence="9" id="KW-0472">Membrane</keyword>